<evidence type="ECO:0000256" key="2">
    <source>
        <dbReference type="SAM" id="MobiDB-lite"/>
    </source>
</evidence>
<feature type="non-terminal residue" evidence="4">
    <location>
        <position position="1"/>
    </location>
</feature>
<reference evidence="5" key="1">
    <citation type="journal article" date="2016" name="Nature">
        <title>The genome of the seagrass Zostera marina reveals angiosperm adaptation to the sea.</title>
        <authorList>
            <person name="Olsen J.L."/>
            <person name="Rouze P."/>
            <person name="Verhelst B."/>
            <person name="Lin Y.-C."/>
            <person name="Bayer T."/>
            <person name="Collen J."/>
            <person name="Dattolo E."/>
            <person name="De Paoli E."/>
            <person name="Dittami S."/>
            <person name="Maumus F."/>
            <person name="Michel G."/>
            <person name="Kersting A."/>
            <person name="Lauritano C."/>
            <person name="Lohaus R."/>
            <person name="Toepel M."/>
            <person name="Tonon T."/>
            <person name="Vanneste K."/>
            <person name="Amirebrahimi M."/>
            <person name="Brakel J."/>
            <person name="Bostroem C."/>
            <person name="Chovatia M."/>
            <person name="Grimwood J."/>
            <person name="Jenkins J.W."/>
            <person name="Jueterbock A."/>
            <person name="Mraz A."/>
            <person name="Stam W.T."/>
            <person name="Tice H."/>
            <person name="Bornberg-Bauer E."/>
            <person name="Green P.J."/>
            <person name="Pearson G.A."/>
            <person name="Procaccini G."/>
            <person name="Duarte C.M."/>
            <person name="Schmutz J."/>
            <person name="Reusch T.B.H."/>
            <person name="Van de Peer Y."/>
        </authorList>
    </citation>
    <scope>NUCLEOTIDE SEQUENCE [LARGE SCALE GENOMIC DNA]</scope>
    <source>
        <strain evidence="5">cv. Finnish</strain>
    </source>
</reference>
<feature type="domain" description="RRM" evidence="3">
    <location>
        <begin position="1"/>
        <end position="38"/>
    </location>
</feature>
<dbReference type="EMBL" id="LFYR01000611">
    <property type="protein sequence ID" value="KMZ72982.1"/>
    <property type="molecule type" value="Genomic_DNA"/>
</dbReference>
<dbReference type="InterPro" id="IPR000504">
    <property type="entry name" value="RRM_dom"/>
</dbReference>
<organism evidence="4 5">
    <name type="scientific">Zostera marina</name>
    <name type="common">Eelgrass</name>
    <dbReference type="NCBI Taxonomy" id="29655"/>
    <lineage>
        <taxon>Eukaryota</taxon>
        <taxon>Viridiplantae</taxon>
        <taxon>Streptophyta</taxon>
        <taxon>Embryophyta</taxon>
        <taxon>Tracheophyta</taxon>
        <taxon>Spermatophyta</taxon>
        <taxon>Magnoliopsida</taxon>
        <taxon>Liliopsida</taxon>
        <taxon>Zosteraceae</taxon>
        <taxon>Zostera</taxon>
    </lineage>
</organism>
<dbReference type="OrthoDB" id="15688at2759"/>
<dbReference type="InterPro" id="IPR035979">
    <property type="entry name" value="RBD_domain_sf"/>
</dbReference>
<dbReference type="Gene3D" id="3.30.70.330">
    <property type="match status" value="1"/>
</dbReference>
<name>A0A0K9PXL5_ZOSMR</name>
<evidence type="ECO:0000313" key="4">
    <source>
        <dbReference type="EMBL" id="KMZ72982.1"/>
    </source>
</evidence>
<gene>
    <name evidence="4" type="ORF">ZOSMA_156G00300</name>
</gene>
<dbReference type="Pfam" id="PF00076">
    <property type="entry name" value="RRM_1"/>
    <property type="match status" value="1"/>
</dbReference>
<feature type="compositionally biased region" description="Basic residues" evidence="2">
    <location>
        <begin position="41"/>
        <end position="65"/>
    </location>
</feature>
<dbReference type="InterPro" id="IPR012677">
    <property type="entry name" value="Nucleotide-bd_a/b_plait_sf"/>
</dbReference>
<keyword evidence="1" id="KW-0694">RNA-binding</keyword>
<accession>A0A0K9PXL5</accession>
<dbReference type="AlphaFoldDB" id="A0A0K9PXL5"/>
<evidence type="ECO:0000259" key="3">
    <source>
        <dbReference type="PROSITE" id="PS50102"/>
    </source>
</evidence>
<evidence type="ECO:0000313" key="5">
    <source>
        <dbReference type="Proteomes" id="UP000036987"/>
    </source>
</evidence>
<dbReference type="PANTHER" id="PTHR45894">
    <property type="entry name" value="RNA-BINDING PROTEIN 8A"/>
    <property type="match status" value="1"/>
</dbReference>
<comment type="caution">
    <text evidence="4">The sequence shown here is derived from an EMBL/GenBank/DDBJ whole genome shotgun (WGS) entry which is preliminary data.</text>
</comment>
<evidence type="ECO:0000256" key="1">
    <source>
        <dbReference type="PROSITE-ProRule" id="PRU00176"/>
    </source>
</evidence>
<dbReference type="GO" id="GO:0005634">
    <property type="term" value="C:nucleus"/>
    <property type="evidence" value="ECO:0007669"/>
    <property type="project" value="InterPro"/>
</dbReference>
<feature type="region of interest" description="Disordered" evidence="2">
    <location>
        <begin position="40"/>
        <end position="65"/>
    </location>
</feature>
<dbReference type="InterPro" id="IPR008111">
    <property type="entry name" value="RNA-bd_8"/>
</dbReference>
<protein>
    <submittedName>
        <fullName evidence="4">RNA-binding protein 8A</fullName>
    </submittedName>
</protein>
<proteinExistence type="predicted"/>
<dbReference type="GO" id="GO:0005737">
    <property type="term" value="C:cytoplasm"/>
    <property type="evidence" value="ECO:0007669"/>
    <property type="project" value="InterPro"/>
</dbReference>
<keyword evidence="5" id="KW-1185">Reference proteome</keyword>
<sequence length="65" mass="7633">GYALIEYENYEEAMTAIKTLNGTELFEGYPLSVDWAFCKGPFRKRNPRKGSGRDRRSRSPQNRRF</sequence>
<dbReference type="PROSITE" id="PS50102">
    <property type="entry name" value="RRM"/>
    <property type="match status" value="1"/>
</dbReference>
<dbReference type="Proteomes" id="UP000036987">
    <property type="component" value="Unassembled WGS sequence"/>
</dbReference>
<dbReference type="SUPFAM" id="SSF54928">
    <property type="entry name" value="RNA-binding domain, RBD"/>
    <property type="match status" value="1"/>
</dbReference>
<dbReference type="GO" id="GO:0003723">
    <property type="term" value="F:RNA binding"/>
    <property type="evidence" value="ECO:0007669"/>
    <property type="project" value="UniProtKB-UniRule"/>
</dbReference>
<dbReference type="GO" id="GO:0006396">
    <property type="term" value="P:RNA processing"/>
    <property type="evidence" value="ECO:0007669"/>
    <property type="project" value="InterPro"/>
</dbReference>